<dbReference type="Proteomes" id="UP000738359">
    <property type="component" value="Unassembled WGS sequence"/>
</dbReference>
<dbReference type="EMBL" id="JAAAHY010001157">
    <property type="protein sequence ID" value="KAF9952027.1"/>
    <property type="molecule type" value="Genomic_DNA"/>
</dbReference>
<gene>
    <name evidence="1" type="ORF">BGZ70_000768</name>
</gene>
<evidence type="ECO:0000313" key="1">
    <source>
        <dbReference type="EMBL" id="KAF9952027.1"/>
    </source>
</evidence>
<name>A0A9P6IXC5_MORAP</name>
<comment type="caution">
    <text evidence="1">The sequence shown here is derived from an EMBL/GenBank/DDBJ whole genome shotgun (WGS) entry which is preliminary data.</text>
</comment>
<dbReference type="AlphaFoldDB" id="A0A9P6IXC5"/>
<accession>A0A9P6IXC5</accession>
<evidence type="ECO:0000313" key="2">
    <source>
        <dbReference type="Proteomes" id="UP000738359"/>
    </source>
</evidence>
<proteinExistence type="predicted"/>
<sequence>MLDTHFWSRNGLPLREIIEVANLFLNFAQSTSNPSALQLLCGNVSTILYAMKRGARKTLNPVSSAEDQELCEKVASIFTDHGKLWQRLDNADKARSSFEKAEKWSTSALTPGQPQPRGTNKIERTISRIAPKIFSRDVILRPFKLKLPAADARINSTPQLVYCLTLLSSIPSSPHAITLMDETLDEADRSWLQSIKEDADEQHRLRFLAGKLIVEFIADELKGTEAVAEV</sequence>
<dbReference type="OrthoDB" id="2448159at2759"/>
<reference evidence="1" key="1">
    <citation type="journal article" date="2020" name="Fungal Divers.">
        <title>Resolving the Mortierellaceae phylogeny through synthesis of multi-gene phylogenetics and phylogenomics.</title>
        <authorList>
            <person name="Vandepol N."/>
            <person name="Liber J."/>
            <person name="Desiro A."/>
            <person name="Na H."/>
            <person name="Kennedy M."/>
            <person name="Barry K."/>
            <person name="Grigoriev I.V."/>
            <person name="Miller A.N."/>
            <person name="O'Donnell K."/>
            <person name="Stajich J.E."/>
            <person name="Bonito G."/>
        </authorList>
    </citation>
    <scope>NUCLEOTIDE SEQUENCE</scope>
    <source>
        <strain evidence="1">CK1249</strain>
    </source>
</reference>
<protein>
    <submittedName>
        <fullName evidence="1">Uncharacterized protein</fullName>
    </submittedName>
</protein>
<feature type="non-terminal residue" evidence="1">
    <location>
        <position position="230"/>
    </location>
</feature>
<keyword evidence="2" id="KW-1185">Reference proteome</keyword>
<organism evidence="1 2">
    <name type="scientific">Mortierella alpina</name>
    <name type="common">Oleaginous fungus</name>
    <name type="synonym">Mortierella renispora</name>
    <dbReference type="NCBI Taxonomy" id="64518"/>
    <lineage>
        <taxon>Eukaryota</taxon>
        <taxon>Fungi</taxon>
        <taxon>Fungi incertae sedis</taxon>
        <taxon>Mucoromycota</taxon>
        <taxon>Mortierellomycotina</taxon>
        <taxon>Mortierellomycetes</taxon>
        <taxon>Mortierellales</taxon>
        <taxon>Mortierellaceae</taxon>
        <taxon>Mortierella</taxon>
    </lineage>
</organism>